<proteinExistence type="predicted"/>
<gene>
    <name evidence="2" type="ORF">NQ314_014485</name>
</gene>
<accession>A0AAV8X2R0</accession>
<keyword evidence="3" id="KW-1185">Reference proteome</keyword>
<protein>
    <submittedName>
        <fullName evidence="2">Uncharacterized protein</fullName>
    </submittedName>
</protein>
<evidence type="ECO:0000313" key="2">
    <source>
        <dbReference type="EMBL" id="KAJ8932781.1"/>
    </source>
</evidence>
<dbReference type="EMBL" id="JANEYF010003969">
    <property type="protein sequence ID" value="KAJ8932781.1"/>
    <property type="molecule type" value="Genomic_DNA"/>
</dbReference>
<comment type="caution">
    <text evidence="2">The sequence shown here is derived from an EMBL/GenBank/DDBJ whole genome shotgun (WGS) entry which is preliminary data.</text>
</comment>
<keyword evidence="1" id="KW-0175">Coiled coil</keyword>
<feature type="coiled-coil region" evidence="1">
    <location>
        <begin position="144"/>
        <end position="351"/>
    </location>
</feature>
<feature type="coiled-coil region" evidence="1">
    <location>
        <begin position="413"/>
        <end position="447"/>
    </location>
</feature>
<reference evidence="2" key="1">
    <citation type="journal article" date="2023" name="Insect Mol. Biol.">
        <title>Genome sequencing provides insights into the evolution of gene families encoding plant cell wall-degrading enzymes in longhorned beetles.</title>
        <authorList>
            <person name="Shin N.R."/>
            <person name="Okamura Y."/>
            <person name="Kirsch R."/>
            <person name="Pauchet Y."/>
        </authorList>
    </citation>
    <scope>NUCLEOTIDE SEQUENCE</scope>
    <source>
        <tissue evidence="2">Midgut</tissue>
    </source>
</reference>
<dbReference type="Proteomes" id="UP001162156">
    <property type="component" value="Unassembled WGS sequence"/>
</dbReference>
<feature type="coiled-coil region" evidence="1">
    <location>
        <begin position="18"/>
        <end position="117"/>
    </location>
</feature>
<evidence type="ECO:0000313" key="3">
    <source>
        <dbReference type="Proteomes" id="UP001162156"/>
    </source>
</evidence>
<evidence type="ECO:0000256" key="1">
    <source>
        <dbReference type="SAM" id="Coils"/>
    </source>
</evidence>
<organism evidence="2 3">
    <name type="scientific">Rhamnusium bicolor</name>
    <dbReference type="NCBI Taxonomy" id="1586634"/>
    <lineage>
        <taxon>Eukaryota</taxon>
        <taxon>Metazoa</taxon>
        <taxon>Ecdysozoa</taxon>
        <taxon>Arthropoda</taxon>
        <taxon>Hexapoda</taxon>
        <taxon>Insecta</taxon>
        <taxon>Pterygota</taxon>
        <taxon>Neoptera</taxon>
        <taxon>Endopterygota</taxon>
        <taxon>Coleoptera</taxon>
        <taxon>Polyphaga</taxon>
        <taxon>Cucujiformia</taxon>
        <taxon>Chrysomeloidea</taxon>
        <taxon>Cerambycidae</taxon>
        <taxon>Lepturinae</taxon>
        <taxon>Rhagiini</taxon>
        <taxon>Rhamnusium</taxon>
    </lineage>
</organism>
<name>A0AAV8X2R0_9CUCU</name>
<dbReference type="AlphaFoldDB" id="A0AAV8X2R0"/>
<sequence length="535" mass="63439">MLLQTRNDIQNLSHKYSLPQLEQMTEELKNAEEKVKELQKDLEVSSAEIKSLKQFTEQLIDENAKLKLNLKEDQLKVDSMNSEAQQMHETATIKNEYEELKEQLNQVMAHLQKSKIQKDRSAIITSLEYDMEEFLVSLKESDVKDLFEQRVEQWKKELDNMKTNSSLKADKAIKAQYKETQQKLQAAQHKIKTLEEAIEDITTTKTIAEGEKCTYQFQLKDCENQLEHARKTVKYLENELENFTKTSKEKDEVIRQLKQNSIQSEIEKLKEELSCKNKALLICEEDKKELIEFLQKTKLQLEESKREALKLQNEVTEVNDKAVRRNLEKELKEAENHLEQSRIEEDVCETEYFKKCLQAEMLKNELKLREDLQQEYLIKLKDIEMKYQKACATTSDLYKEQVDKMNNRETQFREHLAKILAECAQKINKLENDKHDLTAQINYLQVEYNDYKQHVFANEERYKHIIKKIQLDAENNVEEWKMWSKKFVSNCLHIETINKQSRDNILTGMNKADSEIAVIEKLYKDKLKKCFKNDK</sequence>